<dbReference type="GO" id="GO:0006098">
    <property type="term" value="P:pentose-phosphate shunt"/>
    <property type="evidence" value="ECO:0007669"/>
    <property type="project" value="UniProtKB-UniRule"/>
</dbReference>
<dbReference type="CDD" id="cd00957">
    <property type="entry name" value="Transaldolase_TalAB"/>
    <property type="match status" value="1"/>
</dbReference>
<dbReference type="AlphaFoldDB" id="A0A0E3VZZ2"/>
<comment type="pathway">
    <text evidence="3 11 12">Carbohydrate degradation; pentose phosphate pathway; D-glyceraldehyde 3-phosphate and beta-D-fructose 6-phosphate from D-ribose 5-phosphate and D-xylulose 5-phosphate (non-oxidative stage): step 2/3.</text>
</comment>
<comment type="similarity">
    <text evidence="4 11 12">Belongs to the transaldolase family. Type 1 subfamily.</text>
</comment>
<dbReference type="EC" id="2.2.1.2" evidence="5 11"/>
<dbReference type="EMBL" id="LN811410">
    <property type="protein sequence ID" value="CEP14662.1"/>
    <property type="molecule type" value="Genomic_DNA"/>
</dbReference>
<dbReference type="Pfam" id="PF00923">
    <property type="entry name" value="TAL_FSA"/>
    <property type="match status" value="1"/>
</dbReference>
<feature type="active site" description="Schiff-base intermediate with substrate" evidence="11">
    <location>
        <position position="138"/>
    </location>
</feature>
<dbReference type="GO" id="GO:0004801">
    <property type="term" value="F:transaldolase activity"/>
    <property type="evidence" value="ECO:0007669"/>
    <property type="project" value="UniProtKB-UniRule"/>
</dbReference>
<dbReference type="UniPathway" id="UPA00115">
    <property type="reaction ID" value="UER00414"/>
</dbReference>
<evidence type="ECO:0000313" key="13">
    <source>
        <dbReference type="EMBL" id="CEP14662.1"/>
    </source>
</evidence>
<dbReference type="Gene3D" id="3.20.20.70">
    <property type="entry name" value="Aldolase class I"/>
    <property type="match status" value="1"/>
</dbReference>
<evidence type="ECO:0000256" key="6">
    <source>
        <dbReference type="ARBA" id="ARBA00022490"/>
    </source>
</evidence>
<dbReference type="GO" id="GO:0005829">
    <property type="term" value="C:cytosol"/>
    <property type="evidence" value="ECO:0007669"/>
    <property type="project" value="TreeGrafter"/>
</dbReference>
<dbReference type="PROSITE" id="PS00958">
    <property type="entry name" value="TRANSALDOLASE_2"/>
    <property type="match status" value="1"/>
</dbReference>
<comment type="catalytic activity">
    <reaction evidence="10 11 12">
        <text>D-sedoheptulose 7-phosphate + D-glyceraldehyde 3-phosphate = D-erythrose 4-phosphate + beta-D-fructose 6-phosphate</text>
        <dbReference type="Rhea" id="RHEA:17053"/>
        <dbReference type="ChEBI" id="CHEBI:16897"/>
        <dbReference type="ChEBI" id="CHEBI:57483"/>
        <dbReference type="ChEBI" id="CHEBI:57634"/>
        <dbReference type="ChEBI" id="CHEBI:59776"/>
        <dbReference type="EC" id="2.2.1.2"/>
    </reaction>
</comment>
<proteinExistence type="inferred from homology"/>
<dbReference type="SUPFAM" id="SSF51569">
    <property type="entry name" value="Aldolase"/>
    <property type="match status" value="1"/>
</dbReference>
<keyword evidence="9 11" id="KW-0704">Schiff base</keyword>
<organism evidence="13">
    <name type="scientific">Shewanella baltica</name>
    <dbReference type="NCBI Taxonomy" id="62322"/>
    <lineage>
        <taxon>Bacteria</taxon>
        <taxon>Pseudomonadati</taxon>
        <taxon>Pseudomonadota</taxon>
        <taxon>Gammaproteobacteria</taxon>
        <taxon>Alteromonadales</taxon>
        <taxon>Shewanellaceae</taxon>
        <taxon>Shewanella</taxon>
    </lineage>
</organism>
<evidence type="ECO:0000256" key="2">
    <source>
        <dbReference type="ARBA" id="ARBA00004496"/>
    </source>
</evidence>
<dbReference type="GO" id="GO:0005975">
    <property type="term" value="P:carbohydrate metabolic process"/>
    <property type="evidence" value="ECO:0007669"/>
    <property type="project" value="InterPro"/>
</dbReference>
<evidence type="ECO:0000256" key="5">
    <source>
        <dbReference type="ARBA" id="ARBA00013151"/>
    </source>
</evidence>
<sequence length="324" mass="35789">MHHHHHHANTLEQLKLYTTIVADTGDIEAIKRYQPEDATTNPSLILKAAQIPEYESLIDNAIDWAKSQSDDLAQQLDDASDKLAVNIGVEILKLVPGRISTEVDARLSFDKEQSIAKAHKLVRLYKEAGVDKSRILIKLASTWEGICAARELEKEGINCNLTLLFSFAQARACAEAGAYLISPFVGRILDWYKKDTGKDYDAVNDPGVISVTEIYNYYKQHGFNTVVMGASFRNIGEIIELAGCDRLTIGPSLLEELANSQVDITPKLVAATSTVAAEAPLTEAQFRWDFNQDPMAVDKLAEGIRNFAIDQGKLEVMLTAKLAN</sequence>
<dbReference type="HAMAP" id="MF_00492">
    <property type="entry name" value="Transaldolase_1"/>
    <property type="match status" value="1"/>
</dbReference>
<evidence type="ECO:0000256" key="10">
    <source>
        <dbReference type="ARBA" id="ARBA00048810"/>
    </source>
</evidence>
<dbReference type="InterPro" id="IPR004730">
    <property type="entry name" value="Transaldolase_1"/>
</dbReference>
<accession>A0A0E3VZZ2</accession>
<evidence type="ECO:0000256" key="3">
    <source>
        <dbReference type="ARBA" id="ARBA00004857"/>
    </source>
</evidence>
<keyword evidence="8 11" id="KW-0570">Pentose shunt</keyword>
<evidence type="ECO:0000256" key="11">
    <source>
        <dbReference type="HAMAP-Rule" id="MF_00492"/>
    </source>
</evidence>
<keyword evidence="7 11" id="KW-0808">Transferase</keyword>
<keyword evidence="6 11" id="KW-0963">Cytoplasm</keyword>
<dbReference type="InterPro" id="IPR001585">
    <property type="entry name" value="TAL/FSA"/>
</dbReference>
<dbReference type="PANTHER" id="PTHR10683">
    <property type="entry name" value="TRANSALDOLASE"/>
    <property type="match status" value="1"/>
</dbReference>
<evidence type="ECO:0000256" key="1">
    <source>
        <dbReference type="ARBA" id="ARBA00003518"/>
    </source>
</evidence>
<gene>
    <name evidence="11 13" type="primary">tal</name>
</gene>
<comment type="function">
    <text evidence="1 11 12">Transaldolase is important for the balance of metabolites in the pentose-phosphate pathway.</text>
</comment>
<dbReference type="PANTHER" id="PTHR10683:SF18">
    <property type="entry name" value="TRANSALDOLASE"/>
    <property type="match status" value="1"/>
</dbReference>
<evidence type="ECO:0000256" key="12">
    <source>
        <dbReference type="RuleBase" id="RU004155"/>
    </source>
</evidence>
<dbReference type="InterPro" id="IPR018225">
    <property type="entry name" value="Transaldolase_AS"/>
</dbReference>
<dbReference type="NCBIfam" id="TIGR00874">
    <property type="entry name" value="talAB"/>
    <property type="match status" value="1"/>
</dbReference>
<dbReference type="PROSITE" id="PS01054">
    <property type="entry name" value="TRANSALDOLASE_1"/>
    <property type="match status" value="1"/>
</dbReference>
<evidence type="ECO:0000256" key="7">
    <source>
        <dbReference type="ARBA" id="ARBA00022679"/>
    </source>
</evidence>
<protein>
    <recommendedName>
        <fullName evidence="5 11">Transaldolase</fullName>
        <ecNumber evidence="5 11">2.2.1.2</ecNumber>
    </recommendedName>
</protein>
<dbReference type="InterPro" id="IPR013785">
    <property type="entry name" value="Aldolase_TIM"/>
</dbReference>
<name>A0A0E3VZZ2_9GAMM</name>
<reference evidence="13" key="1">
    <citation type="submission" date="2015-02" db="EMBL/GenBank/DDBJ databases">
        <title>Genome mining for innovative biocatalysts: new dihydroxyacetone aldolases for the chemist toolbox.</title>
        <authorList>
            <person name="Guerard-Helaine C."/>
            <person name="De Berardinis V."/>
            <person name="Besnard-Gonnet M."/>
            <person name="Darii E."/>
            <person name="Debacker M."/>
            <person name="Debard A."/>
            <person name="Fernandes C."/>
            <person name="Helaine V."/>
            <person name="Mariage A."/>
            <person name="Pellouin V."/>
            <person name="Perret A."/>
            <person name="Petit J.L."/>
            <person name="Sancelme M."/>
            <person name="Lemaire M."/>
            <person name="Salanoubat M."/>
        </authorList>
    </citation>
    <scope>NUCLEOTIDE SEQUENCE</scope>
</reference>
<evidence type="ECO:0000256" key="9">
    <source>
        <dbReference type="ARBA" id="ARBA00023270"/>
    </source>
</evidence>
<dbReference type="FunFam" id="3.20.20.70:FF:000002">
    <property type="entry name" value="Transaldolase"/>
    <property type="match status" value="1"/>
</dbReference>
<comment type="subcellular location">
    <subcellularLocation>
        <location evidence="2 11">Cytoplasm</location>
    </subcellularLocation>
</comment>
<dbReference type="NCBIfam" id="NF009001">
    <property type="entry name" value="PRK12346.1"/>
    <property type="match status" value="1"/>
</dbReference>
<evidence type="ECO:0000256" key="8">
    <source>
        <dbReference type="ARBA" id="ARBA00023126"/>
    </source>
</evidence>
<evidence type="ECO:0000256" key="4">
    <source>
        <dbReference type="ARBA" id="ARBA00008012"/>
    </source>
</evidence>